<evidence type="ECO:0000313" key="1">
    <source>
        <dbReference type="EMBL" id="MCW1913853.1"/>
    </source>
</evidence>
<proteinExistence type="predicted"/>
<keyword evidence="2" id="KW-1185">Reference proteome</keyword>
<dbReference type="Proteomes" id="UP001165653">
    <property type="component" value="Unassembled WGS sequence"/>
</dbReference>
<comment type="caution">
    <text evidence="1">The sequence shown here is derived from an EMBL/GenBank/DDBJ whole genome shotgun (WGS) entry which is preliminary data.</text>
</comment>
<name>A0ABT3G1Z5_9BACT</name>
<dbReference type="Pfam" id="PF13557">
    <property type="entry name" value="Phenol_MetA_deg"/>
    <property type="match status" value="1"/>
</dbReference>
<evidence type="ECO:0000313" key="2">
    <source>
        <dbReference type="Proteomes" id="UP001165653"/>
    </source>
</evidence>
<reference evidence="1" key="1">
    <citation type="submission" date="2022-10" db="EMBL/GenBank/DDBJ databases">
        <title>Luteolibacter sp. GHJ8, whole genome shotgun sequencing project.</title>
        <authorList>
            <person name="Zhao G."/>
            <person name="Shen L."/>
        </authorList>
    </citation>
    <scope>NUCLEOTIDE SEQUENCE</scope>
    <source>
        <strain evidence="1">GHJ8</strain>
    </source>
</reference>
<sequence length="252" mass="27122">MPTPLTRSALVAAMIPAACAEELRPLSTDRPDTTESPYTVDAGHFQFELELAAWAKDGRERELTLGELNAKIGLDPSTDLQFVIPTYTHVRGGDEGFGDIEIRLKRNLWGNDEGSTALALMPFIKLPTAQNNLGNGEFEGGLIVPFAFDGPAGWSCAIMAQGNIEADEDGSGHHFTAVTSATTSHDLTENTAVFFELVSVLSAESGADWEAYFNTGMTWALTPTWQLDGGVRLGLTDSATDFTPFLGLSTKF</sequence>
<protein>
    <submittedName>
        <fullName evidence="1">Transporter</fullName>
    </submittedName>
</protein>
<dbReference type="RefSeq" id="WP_264513353.1">
    <property type="nucleotide sequence ID" value="NZ_JAPDDR010000004.1"/>
</dbReference>
<dbReference type="InterPro" id="IPR025737">
    <property type="entry name" value="FApF"/>
</dbReference>
<gene>
    <name evidence="1" type="ORF">OJ996_09725</name>
</gene>
<accession>A0ABT3G1Z5</accession>
<dbReference type="EMBL" id="JAPDDR010000004">
    <property type="protein sequence ID" value="MCW1913853.1"/>
    <property type="molecule type" value="Genomic_DNA"/>
</dbReference>
<organism evidence="1 2">
    <name type="scientific">Luteolibacter rhizosphaerae</name>
    <dbReference type="NCBI Taxonomy" id="2989719"/>
    <lineage>
        <taxon>Bacteria</taxon>
        <taxon>Pseudomonadati</taxon>
        <taxon>Verrucomicrobiota</taxon>
        <taxon>Verrucomicrobiia</taxon>
        <taxon>Verrucomicrobiales</taxon>
        <taxon>Verrucomicrobiaceae</taxon>
        <taxon>Luteolibacter</taxon>
    </lineage>
</organism>